<organism evidence="4">
    <name type="scientific">Chromera velia CCMP2878</name>
    <dbReference type="NCBI Taxonomy" id="1169474"/>
    <lineage>
        <taxon>Eukaryota</taxon>
        <taxon>Sar</taxon>
        <taxon>Alveolata</taxon>
        <taxon>Colpodellida</taxon>
        <taxon>Chromeraceae</taxon>
        <taxon>Chromera</taxon>
    </lineage>
</organism>
<feature type="domain" description="Endonuclease/exonuclease/phosphatase" evidence="3">
    <location>
        <begin position="14"/>
        <end position="267"/>
    </location>
</feature>
<dbReference type="EMBL" id="CDMZ01000071">
    <property type="protein sequence ID" value="CEM05919.1"/>
    <property type="molecule type" value="Genomic_DNA"/>
</dbReference>
<name>A0A0G4F2T9_9ALVE</name>
<evidence type="ECO:0000256" key="1">
    <source>
        <dbReference type="ARBA" id="ARBA00010774"/>
    </source>
</evidence>
<dbReference type="GO" id="GO:0006139">
    <property type="term" value="P:nucleobase-containing compound metabolic process"/>
    <property type="evidence" value="ECO:0007669"/>
    <property type="project" value="UniProtKB-ARBA"/>
</dbReference>
<dbReference type="PANTHER" id="PTHR12121">
    <property type="entry name" value="CARBON CATABOLITE REPRESSOR PROTEIN 4"/>
    <property type="match status" value="1"/>
</dbReference>
<evidence type="ECO:0000313" key="4">
    <source>
        <dbReference type="EMBL" id="CEM05919.1"/>
    </source>
</evidence>
<dbReference type="Pfam" id="PF03372">
    <property type="entry name" value="Exo_endo_phos"/>
    <property type="match status" value="1"/>
</dbReference>
<dbReference type="AlphaFoldDB" id="A0A0G4F2T9"/>
<evidence type="ECO:0000256" key="2">
    <source>
        <dbReference type="ARBA" id="ARBA00022801"/>
    </source>
</evidence>
<dbReference type="InterPro" id="IPR005135">
    <property type="entry name" value="Endo/exonuclease/phosphatase"/>
</dbReference>
<reference evidence="4" key="1">
    <citation type="submission" date="2014-11" db="EMBL/GenBank/DDBJ databases">
        <authorList>
            <person name="Otto D Thomas"/>
            <person name="Naeem Raeece"/>
        </authorList>
    </citation>
    <scope>NUCLEOTIDE SEQUENCE</scope>
</reference>
<dbReference type="InterPro" id="IPR050410">
    <property type="entry name" value="CCR4/nocturin_mRNA_transcr"/>
</dbReference>
<dbReference type="VEuPathDB" id="CryptoDB:Cvel_14776"/>
<protein>
    <recommendedName>
        <fullName evidence="3">Endonuclease/exonuclease/phosphatase domain-containing protein</fullName>
    </recommendedName>
</protein>
<accession>A0A0G4F2T9</accession>
<keyword evidence="2" id="KW-0378">Hydrolase</keyword>
<comment type="similarity">
    <text evidence="1">Belongs to the CCR4/nocturin family.</text>
</comment>
<dbReference type="Gene3D" id="3.60.10.10">
    <property type="entry name" value="Endonuclease/exonuclease/phosphatase"/>
    <property type="match status" value="1"/>
</dbReference>
<dbReference type="GO" id="GO:0000175">
    <property type="term" value="F:3'-5'-RNA exonuclease activity"/>
    <property type="evidence" value="ECO:0007669"/>
    <property type="project" value="TreeGrafter"/>
</dbReference>
<evidence type="ECO:0000259" key="3">
    <source>
        <dbReference type="Pfam" id="PF03372"/>
    </source>
</evidence>
<gene>
    <name evidence="4" type="ORF">Cvel_14776</name>
</gene>
<dbReference type="InterPro" id="IPR036691">
    <property type="entry name" value="Endo/exonu/phosph_ase_sf"/>
</dbReference>
<proteinExistence type="inferred from homology"/>
<dbReference type="PANTHER" id="PTHR12121:SF45">
    <property type="entry name" value="NOCTURNIN"/>
    <property type="match status" value="1"/>
</dbReference>
<dbReference type="SUPFAM" id="SSF56219">
    <property type="entry name" value="DNase I-like"/>
    <property type="match status" value="1"/>
</dbReference>
<sequence length="329" mass="35957">MKPNKEATRHNPCWEARKHLLLSALSNARLDVFCLQELSVGDAPFFKEALSRCGYVMEFYSATEEDGPHRLGVAVAFCAARLQTCAPRRTGFFEAQDEDGETRRRGFLSLDLRDIGSGLVTRVASVHLYGGSSRGNPLALAQMKKFRADIEDGAETARVFQVVVAGDMNSDVDEEHDLGFPGPCGFMLSIPGGGNGGSGASAFLYGSVWKESAPPEGQGRKIPTTNKPGGRHLDWVFVGRRHGAGAGPLPVLRALPLRGQDRTVSDHRLTALVIEEAETFGNQGPEKMKTKSRGHLEVLDRIVKFLHGQNYAELTSTWKECEECEGIKE</sequence>